<comment type="subunit">
    <text evidence="3">Component of the small ribosomal subunit, ribosomal RNA processing complex (SSU RRP complex).</text>
</comment>
<dbReference type="OrthoDB" id="1932641at2759"/>
<dbReference type="GO" id="GO:0005730">
    <property type="term" value="C:nucleolus"/>
    <property type="evidence" value="ECO:0007669"/>
    <property type="project" value="UniProtKB-SubCell"/>
</dbReference>
<dbReference type="EMBL" id="JACETU010000001">
    <property type="protein sequence ID" value="KAF7440596.1"/>
    <property type="molecule type" value="Genomic_DNA"/>
</dbReference>
<evidence type="ECO:0000313" key="12">
    <source>
        <dbReference type="Proteomes" id="UP000623687"/>
    </source>
</evidence>
<evidence type="ECO:0000256" key="5">
    <source>
        <dbReference type="ARBA" id="ARBA00022884"/>
    </source>
</evidence>
<dbReference type="Proteomes" id="UP000623687">
    <property type="component" value="Unassembled WGS sequence"/>
</dbReference>
<evidence type="ECO:0000256" key="3">
    <source>
        <dbReference type="ARBA" id="ARBA00011420"/>
    </source>
</evidence>
<dbReference type="SUPFAM" id="SSF54791">
    <property type="entry name" value="Eukaryotic type KH-domain (KH-domain type I)"/>
    <property type="match status" value="1"/>
</dbReference>
<dbReference type="InterPro" id="IPR036612">
    <property type="entry name" value="KH_dom_type_1_sf"/>
</dbReference>
<keyword evidence="5" id="KW-0694">RNA-binding</keyword>
<name>A0A8H7A5Y3_PLEOS</name>
<gene>
    <name evidence="11" type="primary">PNO1</name>
    <name evidence="11" type="ORF">PC9H_000942</name>
</gene>
<evidence type="ECO:0000256" key="1">
    <source>
        <dbReference type="ARBA" id="ARBA00004604"/>
    </source>
</evidence>
<reference evidence="11" key="1">
    <citation type="submission" date="2019-07" db="EMBL/GenBank/DDBJ databases">
        <authorList>
            <person name="Palmer J.M."/>
        </authorList>
    </citation>
    <scope>NUCLEOTIDE SEQUENCE</scope>
    <source>
        <strain evidence="11">PC9</strain>
    </source>
</reference>
<feature type="compositionally biased region" description="Acidic residues" evidence="9">
    <location>
        <begin position="67"/>
        <end position="78"/>
    </location>
</feature>
<comment type="caution">
    <text evidence="11">The sequence shown here is derived from an EMBL/GenBank/DDBJ whole genome shotgun (WGS) entry which is preliminary data.</text>
</comment>
<keyword evidence="12" id="KW-1185">Reference proteome</keyword>
<dbReference type="PANTHER" id="PTHR12826">
    <property type="entry name" value="RIBONUCLEASE Y"/>
    <property type="match status" value="1"/>
</dbReference>
<dbReference type="SMART" id="SM00322">
    <property type="entry name" value="KH"/>
    <property type="match status" value="1"/>
</dbReference>
<dbReference type="FunFam" id="3.30.1370.10:FF:000009">
    <property type="entry name" value="RNA-binding protein PNO1"/>
    <property type="match status" value="1"/>
</dbReference>
<feature type="region of interest" description="Disordered" evidence="9">
    <location>
        <begin position="1"/>
        <end position="94"/>
    </location>
</feature>
<dbReference type="CDD" id="cd22392">
    <property type="entry name" value="KH-I_PNO1_rpt2"/>
    <property type="match status" value="1"/>
</dbReference>
<keyword evidence="6" id="KW-0539">Nucleus</keyword>
<sequence length="284" mass="31304">MGVTHIAQGNASSTSGPRKNRRRTTKKAPRLADLQHNDGDEQMDDLDQKDKPDVLEASGSGDKKTTDDDDEIVIDDDASSIPQPSTLPAFAPLPANADKTTLKSEIRRIPIPPHRMTPIKADWINIFGPLTEILGLQVRMNVQRRSVEIRTSRHTKDIGALQKGADFVKAYALGFDVKDAIALLRLDDLYLDSFEIKDVKTLHGDHLSRAIGRIAGQDGKTKFTIENASRTRIVLADTKIHIMGSFQNIKIARDAIVSLILGSPPGKVYAGLRTISSRMRQRAL</sequence>
<protein>
    <recommendedName>
        <fullName evidence="4">Pre-rRNA-processing protein PNO1</fullName>
    </recommendedName>
    <alternativeName>
        <fullName evidence="8">Pre-rRNA-processing protein pno1</fullName>
    </alternativeName>
</protein>
<dbReference type="GeneID" id="59370783"/>
<evidence type="ECO:0000256" key="8">
    <source>
        <dbReference type="ARBA" id="ARBA00071744"/>
    </source>
</evidence>
<accession>A0A8H7A5Y3</accession>
<evidence type="ECO:0000256" key="7">
    <source>
        <dbReference type="ARBA" id="ARBA00025554"/>
    </source>
</evidence>
<proteinExistence type="inferred from homology"/>
<dbReference type="Gene3D" id="3.30.1370.10">
    <property type="entry name" value="K Homology domain, type 1"/>
    <property type="match status" value="1"/>
</dbReference>
<dbReference type="GO" id="GO:0003723">
    <property type="term" value="F:RNA binding"/>
    <property type="evidence" value="ECO:0007669"/>
    <property type="project" value="UniProtKB-KW"/>
</dbReference>
<dbReference type="InterPro" id="IPR055211">
    <property type="entry name" value="KH_PNO1_2nd"/>
</dbReference>
<evidence type="ECO:0000256" key="2">
    <source>
        <dbReference type="ARBA" id="ARBA00007515"/>
    </source>
</evidence>
<feature type="compositionally biased region" description="Polar residues" evidence="9">
    <location>
        <begin position="7"/>
        <end position="17"/>
    </location>
</feature>
<dbReference type="CDD" id="cd22391">
    <property type="entry name" value="KH-I_PNO1_rpt1"/>
    <property type="match status" value="1"/>
</dbReference>
<dbReference type="RefSeq" id="XP_036636440.1">
    <property type="nucleotide sequence ID" value="XM_036770595.1"/>
</dbReference>
<dbReference type="AlphaFoldDB" id="A0A8H7A5Y3"/>
<evidence type="ECO:0000256" key="4">
    <source>
        <dbReference type="ARBA" id="ARBA00016042"/>
    </source>
</evidence>
<dbReference type="PANTHER" id="PTHR12826:SF13">
    <property type="entry name" value="RNA-BINDING PROTEIN PNO1"/>
    <property type="match status" value="1"/>
</dbReference>
<dbReference type="Pfam" id="PF22891">
    <property type="entry name" value="KH_PNO1_2nd"/>
    <property type="match status" value="1"/>
</dbReference>
<evidence type="ECO:0000256" key="9">
    <source>
        <dbReference type="SAM" id="MobiDB-lite"/>
    </source>
</evidence>
<evidence type="ECO:0000259" key="10">
    <source>
        <dbReference type="SMART" id="SM00322"/>
    </source>
</evidence>
<dbReference type="VEuPathDB" id="FungiDB:PC9H_000942"/>
<dbReference type="InterPro" id="IPR004087">
    <property type="entry name" value="KH_dom"/>
</dbReference>
<evidence type="ECO:0000313" key="11">
    <source>
        <dbReference type="EMBL" id="KAF7440596.1"/>
    </source>
</evidence>
<feature type="compositionally biased region" description="Basic residues" evidence="9">
    <location>
        <begin position="18"/>
        <end position="29"/>
    </location>
</feature>
<feature type="domain" description="K Homology" evidence="10">
    <location>
        <begin position="196"/>
        <end position="261"/>
    </location>
</feature>
<comment type="function">
    <text evidence="7">Required for small ribosomal subunit (SSU) synthesis. Has a role in the processing of early nucleolar and late cytoplasmic pre-RNA species.</text>
</comment>
<comment type="similarity">
    <text evidence="2">Belongs to the PNO1 family.</text>
</comment>
<organism evidence="11 12">
    <name type="scientific">Pleurotus ostreatus</name>
    <name type="common">Oyster mushroom</name>
    <name type="synonym">White-rot fungus</name>
    <dbReference type="NCBI Taxonomy" id="5322"/>
    <lineage>
        <taxon>Eukaryota</taxon>
        <taxon>Fungi</taxon>
        <taxon>Dikarya</taxon>
        <taxon>Basidiomycota</taxon>
        <taxon>Agaricomycotina</taxon>
        <taxon>Agaricomycetes</taxon>
        <taxon>Agaricomycetidae</taxon>
        <taxon>Agaricales</taxon>
        <taxon>Pleurotineae</taxon>
        <taxon>Pleurotaceae</taxon>
        <taxon>Pleurotus</taxon>
    </lineage>
</organism>
<comment type="subcellular location">
    <subcellularLocation>
        <location evidence="1">Nucleus</location>
        <location evidence="1">Nucleolus</location>
    </subcellularLocation>
</comment>
<evidence type="ECO:0000256" key="6">
    <source>
        <dbReference type="ARBA" id="ARBA00023242"/>
    </source>
</evidence>
<dbReference type="InterPro" id="IPR055212">
    <property type="entry name" value="KH-I_PNO1_first"/>
</dbReference>